<keyword evidence="5" id="KW-0282">Flagellum</keyword>
<dbReference type="GeneID" id="102802064"/>
<dbReference type="PANTHER" id="PTHR33722:SF4">
    <property type="entry name" value="CATION CHANNEL SPERM-ASSOCIATED PROTEIN SUBUNIT EPSILON-LIKE"/>
    <property type="match status" value="1"/>
</dbReference>
<evidence type="ECO:0000256" key="8">
    <source>
        <dbReference type="ARBA" id="ARBA00023136"/>
    </source>
</evidence>
<proteinExistence type="inferred from homology"/>
<keyword evidence="10" id="KW-0325">Glycoprotein</keyword>
<evidence type="ECO:0000313" key="18">
    <source>
        <dbReference type="RefSeq" id="XP_006820418.1"/>
    </source>
</evidence>
<keyword evidence="2" id="KW-1003">Cell membrane</keyword>
<comment type="subcellular location">
    <subcellularLocation>
        <location evidence="12">Cell projection</location>
        <location evidence="12">Cilium</location>
        <location evidence="12">Flagellum membrane</location>
        <topology evidence="12">Single-pass type I membrane protein</topology>
    </subcellularLocation>
</comment>
<evidence type="ECO:0000256" key="9">
    <source>
        <dbReference type="ARBA" id="ARBA00023157"/>
    </source>
</evidence>
<evidence type="ECO:0000313" key="17">
    <source>
        <dbReference type="Proteomes" id="UP000694865"/>
    </source>
</evidence>
<dbReference type="Pfam" id="PF22843">
    <property type="entry name" value="CATSPERE_NTD2"/>
    <property type="match status" value="1"/>
</dbReference>
<gene>
    <name evidence="18" type="primary">LOC102802064</name>
</gene>
<feature type="domain" description="CATSPERE second N-terminal" evidence="14">
    <location>
        <begin position="137"/>
        <end position="227"/>
    </location>
</feature>
<dbReference type="InterPro" id="IPR053814">
    <property type="entry name" value="CATSPERD/E_C"/>
</dbReference>
<keyword evidence="8" id="KW-0472">Membrane</keyword>
<evidence type="ECO:0000256" key="12">
    <source>
        <dbReference type="ARBA" id="ARBA00037793"/>
    </source>
</evidence>
<dbReference type="RefSeq" id="XP_006820418.1">
    <property type="nucleotide sequence ID" value="XM_006820355.1"/>
</dbReference>
<keyword evidence="17" id="KW-1185">Reference proteome</keyword>
<evidence type="ECO:0000256" key="7">
    <source>
        <dbReference type="ARBA" id="ARBA00023069"/>
    </source>
</evidence>
<evidence type="ECO:0000256" key="10">
    <source>
        <dbReference type="ARBA" id="ARBA00023180"/>
    </source>
</evidence>
<evidence type="ECO:0000256" key="6">
    <source>
        <dbReference type="ARBA" id="ARBA00022989"/>
    </source>
</evidence>
<evidence type="ECO:0000259" key="16">
    <source>
        <dbReference type="Pfam" id="PF22850"/>
    </source>
</evidence>
<keyword evidence="4" id="KW-0732">Signal</keyword>
<feature type="domain" description="CATSPERD/E C-terminal" evidence="16">
    <location>
        <begin position="719"/>
        <end position="905"/>
    </location>
</feature>
<sequence length="974" mass="110758">MHERRACNEKHGLANLKSEERTLKFEFRSEKWKCEVGSEKSEIGSQKVVIPGVNLGAKLTTRKPFSLQLLEDAVDVEWSISDDGCHFTNNSSSVTMVHCSESGIHTIILSLVLDTDSNTTRSYQSSHAVYVDDDPMCYTWYFIALPKDSVSEDYTHLLRLWIVDPYNADEQEMNLTASVPSKQSADLTIQFMDKKQNPIVKLSKNNHMQEFTVVSQDINDYLGCWEIYSTLKYSDAYQMEIHVNGKSHLAVANCFVRDSVFPITQPKFVLSDNSDWLALRGHSDRPTIIQDIEPVVENVALSSSHMFILIGDTLYARNTTQSQFVEIIKFSTTDSIGLKSRQSYVTVCNTQFSDVVLWANSTLYRIDIDCDFNMKKTVHIISDKILQSMDSIPNSSSLAIQDVVFTTLPHEVTVMVKVEGRIESNLLFINCDLLSGEWTLLPFWAELGTPAPFNLLNVPGAKQNTIFWNNDTVFHSYNKGFDTGMMNVNECDNKTSNEVIDQVILGPMAEIIIITSENNLYYTLVGQKNLLQLSACMFTVSNVTVFIDKMGKLYEISEQNGEIVKIVMDSLEDLVSISEYLIDSPQPCPYKYLSFQQEQSDVYYIDIDDCVQLTSQLIHSSVISNNIETVSVFFQQSTDKMITDYQLTNEVNSVYVLEIKPSQRSMSCPRPSQLISYFSIGCPPGRHIRVRNPGASDEDCNVISSYPVLISDTLLNKTTEEDVYNNITASGCLVSSHYLDEFRPVVDLYDGDYFVKEVTANFVVWETSNRTGYSYNSTMAQVGCLREAQTWTTMRESNDLQDLYDVWGPHNYYSCFTADDVDDNDLSQQYEIMNKTGISSMKWLSQKKENVYEFNLVVIDPAYSFCRLETQFAVRVYGVATESDTSYELKVCLATFVALCTVIIIASYFHFREIHITNLEKRIKNELEEEEHRESKREFSQNTQEANATPGHIPKFNTKKVIASSHDNQENVEA</sequence>
<feature type="compositionally biased region" description="Basic and acidic residues" evidence="13">
    <location>
        <begin position="930"/>
        <end position="939"/>
    </location>
</feature>
<comment type="similarity">
    <text evidence="1">Belongs to the CATSPERD family.</text>
</comment>
<evidence type="ECO:0000256" key="13">
    <source>
        <dbReference type="SAM" id="MobiDB-lite"/>
    </source>
</evidence>
<evidence type="ECO:0000256" key="4">
    <source>
        <dbReference type="ARBA" id="ARBA00022729"/>
    </source>
</evidence>
<dbReference type="PANTHER" id="PTHR33722">
    <property type="entry name" value="CATION CHANNEL SPERM-ASSOCIATED PROTEIN SUBUNIT DELTA-RELATED"/>
    <property type="match status" value="1"/>
</dbReference>
<evidence type="ECO:0000256" key="11">
    <source>
        <dbReference type="ARBA" id="ARBA00023273"/>
    </source>
</evidence>
<organism evidence="17 18">
    <name type="scientific">Saccoglossus kowalevskii</name>
    <name type="common">Acorn worm</name>
    <dbReference type="NCBI Taxonomy" id="10224"/>
    <lineage>
        <taxon>Eukaryota</taxon>
        <taxon>Metazoa</taxon>
        <taxon>Hemichordata</taxon>
        <taxon>Enteropneusta</taxon>
        <taxon>Harrimaniidae</taxon>
        <taxon>Saccoglossus</taxon>
    </lineage>
</organism>
<evidence type="ECO:0000259" key="14">
    <source>
        <dbReference type="Pfam" id="PF22843"/>
    </source>
</evidence>
<feature type="domain" description="CATSPERE beta-propeller" evidence="15">
    <location>
        <begin position="286"/>
        <end position="558"/>
    </location>
</feature>
<dbReference type="Pfam" id="PF22850">
    <property type="entry name" value="CATSPERD-E_C"/>
    <property type="match status" value="1"/>
</dbReference>
<accession>A0ABM0MK77</accession>
<keyword evidence="9" id="KW-1015">Disulfide bond</keyword>
<keyword evidence="11" id="KW-0966">Cell projection</keyword>
<evidence type="ECO:0000259" key="15">
    <source>
        <dbReference type="Pfam" id="PF22844"/>
    </source>
</evidence>
<evidence type="ECO:0000256" key="5">
    <source>
        <dbReference type="ARBA" id="ARBA00022846"/>
    </source>
</evidence>
<feature type="region of interest" description="Disordered" evidence="13">
    <location>
        <begin position="930"/>
        <end position="954"/>
    </location>
</feature>
<dbReference type="InterPro" id="IPR028751">
    <property type="entry name" value="CATSPERD/E"/>
</dbReference>
<evidence type="ECO:0000256" key="1">
    <source>
        <dbReference type="ARBA" id="ARBA00010246"/>
    </source>
</evidence>
<dbReference type="InterPro" id="IPR053817">
    <property type="entry name" value="CATSPERE_NTD2"/>
</dbReference>
<keyword evidence="3" id="KW-0812">Transmembrane</keyword>
<dbReference type="InterPro" id="IPR053816">
    <property type="entry name" value="CATSPERE_beta-prop"/>
</dbReference>
<evidence type="ECO:0000256" key="3">
    <source>
        <dbReference type="ARBA" id="ARBA00022692"/>
    </source>
</evidence>
<keyword evidence="7" id="KW-0969">Cilium</keyword>
<name>A0ABM0MK77_SACKO</name>
<reference evidence="18" key="1">
    <citation type="submission" date="2025-08" db="UniProtKB">
        <authorList>
            <consortium name="RefSeq"/>
        </authorList>
    </citation>
    <scope>IDENTIFICATION</scope>
    <source>
        <tissue evidence="18">Testes</tissue>
    </source>
</reference>
<dbReference type="Proteomes" id="UP000694865">
    <property type="component" value="Unplaced"/>
</dbReference>
<evidence type="ECO:0000256" key="2">
    <source>
        <dbReference type="ARBA" id="ARBA00022475"/>
    </source>
</evidence>
<keyword evidence="6" id="KW-1133">Transmembrane helix</keyword>
<protein>
    <submittedName>
        <fullName evidence="18">Uncharacterized protein C1orf101-like</fullName>
    </submittedName>
</protein>
<dbReference type="Pfam" id="PF22844">
    <property type="entry name" value="Beta-prop_CATSPERE"/>
    <property type="match status" value="1"/>
</dbReference>